<evidence type="ECO:0000313" key="13">
    <source>
        <dbReference type="EMBL" id="KAK1663343.1"/>
    </source>
</evidence>
<dbReference type="AlphaFoldDB" id="A0AAD8SRZ7"/>
<protein>
    <recommendedName>
        <fullName evidence="12">Aminotransferase-like plant mobile domain-containing protein</fullName>
    </recommendedName>
</protein>
<dbReference type="Gene3D" id="1.10.630.10">
    <property type="entry name" value="Cytochrome P450"/>
    <property type="match status" value="1"/>
</dbReference>
<comment type="similarity">
    <text evidence="1">Belongs to the cytochrome P450 family.</text>
</comment>
<accession>A0AAD8SRZ7</accession>
<dbReference type="InterPro" id="IPR017972">
    <property type="entry name" value="Cyt_P450_CS"/>
</dbReference>
<keyword evidence="11" id="KW-0472">Membrane</keyword>
<dbReference type="InterPro" id="IPR001128">
    <property type="entry name" value="Cyt_P450"/>
</dbReference>
<evidence type="ECO:0000259" key="12">
    <source>
        <dbReference type="Pfam" id="PF10536"/>
    </source>
</evidence>
<feature type="transmembrane region" description="Helical" evidence="11">
    <location>
        <begin position="428"/>
        <end position="446"/>
    </location>
</feature>
<dbReference type="Pfam" id="PF00067">
    <property type="entry name" value="p450"/>
    <property type="match status" value="1"/>
</dbReference>
<keyword evidence="2 9" id="KW-0349">Heme</keyword>
<keyword evidence="8" id="KW-0503">Monooxygenase</keyword>
<dbReference type="InterPro" id="IPR036396">
    <property type="entry name" value="Cyt_P450_sf"/>
</dbReference>
<keyword evidence="6" id="KW-0560">Oxidoreductase</keyword>
<comment type="caution">
    <text evidence="13">The sequence shown here is derived from an EMBL/GenBank/DDBJ whole genome shotgun (WGS) entry which is preliminary data.</text>
</comment>
<evidence type="ECO:0000256" key="10">
    <source>
        <dbReference type="SAM" id="MobiDB-lite"/>
    </source>
</evidence>
<dbReference type="GO" id="GO:0005506">
    <property type="term" value="F:iron ion binding"/>
    <property type="evidence" value="ECO:0007669"/>
    <property type="project" value="InterPro"/>
</dbReference>
<dbReference type="GO" id="GO:0004497">
    <property type="term" value="F:monooxygenase activity"/>
    <property type="evidence" value="ECO:0007669"/>
    <property type="project" value="UniProtKB-KW"/>
</dbReference>
<dbReference type="Pfam" id="PF10536">
    <property type="entry name" value="PMD"/>
    <property type="match status" value="1"/>
</dbReference>
<evidence type="ECO:0000256" key="1">
    <source>
        <dbReference type="ARBA" id="ARBA00010617"/>
    </source>
</evidence>
<keyword evidence="7 9" id="KW-0408">Iron</keyword>
<name>A0AAD8SRZ7_LOLMU</name>
<evidence type="ECO:0000256" key="3">
    <source>
        <dbReference type="ARBA" id="ARBA00022692"/>
    </source>
</evidence>
<dbReference type="FunFam" id="1.10.630.10:FF:000043">
    <property type="entry name" value="Cytochrome P450 99A2"/>
    <property type="match status" value="1"/>
</dbReference>
<evidence type="ECO:0000256" key="7">
    <source>
        <dbReference type="ARBA" id="ARBA00023004"/>
    </source>
</evidence>
<keyword evidence="5 11" id="KW-1133">Transmembrane helix</keyword>
<dbReference type="PANTHER" id="PTHR47955:SF15">
    <property type="entry name" value="CYTOCHROME P450 71A2-LIKE"/>
    <property type="match status" value="1"/>
</dbReference>
<proteinExistence type="inferred from homology"/>
<dbReference type="GO" id="GO:0016705">
    <property type="term" value="F:oxidoreductase activity, acting on paired donors, with incorporation or reduction of molecular oxygen"/>
    <property type="evidence" value="ECO:0007669"/>
    <property type="project" value="InterPro"/>
</dbReference>
<dbReference type="InterPro" id="IPR002401">
    <property type="entry name" value="Cyt_P450_E_grp-I"/>
</dbReference>
<dbReference type="InterPro" id="IPR019557">
    <property type="entry name" value="AminoTfrase-like_pln_mobile"/>
</dbReference>
<evidence type="ECO:0000256" key="11">
    <source>
        <dbReference type="SAM" id="Phobius"/>
    </source>
</evidence>
<keyword evidence="4 9" id="KW-0479">Metal-binding</keyword>
<keyword evidence="14" id="KW-1185">Reference proteome</keyword>
<feature type="region of interest" description="Disordered" evidence="10">
    <location>
        <begin position="298"/>
        <end position="421"/>
    </location>
</feature>
<evidence type="ECO:0000256" key="2">
    <source>
        <dbReference type="ARBA" id="ARBA00022617"/>
    </source>
</evidence>
<comment type="cofactor">
    <cofactor evidence="9">
        <name>heme</name>
        <dbReference type="ChEBI" id="CHEBI:30413"/>
    </cofactor>
</comment>
<feature type="compositionally biased region" description="Low complexity" evidence="10">
    <location>
        <begin position="399"/>
        <end position="411"/>
    </location>
</feature>
<evidence type="ECO:0000256" key="9">
    <source>
        <dbReference type="PIRSR" id="PIRSR602401-1"/>
    </source>
</evidence>
<gene>
    <name evidence="13" type="ORF">QYE76_051502</name>
</gene>
<evidence type="ECO:0000256" key="6">
    <source>
        <dbReference type="ARBA" id="ARBA00023002"/>
    </source>
</evidence>
<evidence type="ECO:0000313" key="14">
    <source>
        <dbReference type="Proteomes" id="UP001231189"/>
    </source>
</evidence>
<dbReference type="Proteomes" id="UP001231189">
    <property type="component" value="Unassembled WGS sequence"/>
</dbReference>
<dbReference type="GO" id="GO:0020037">
    <property type="term" value="F:heme binding"/>
    <property type="evidence" value="ECO:0007669"/>
    <property type="project" value="InterPro"/>
</dbReference>
<sequence length="945" mass="107779">MLLLSVWSWDRLSVGRPRVLNETPWPHFPHFPDREPTWAYLWDNVSEMTSDPMIMYRQYTAELDTLTAEQVEWEPYGSYYRIGAAMTDLNPKCTEEARFWRMRCPLICMWLVEHHQPQRVMRQFGLYQECPPMWQDTDKALHRLDRQRQRKITNWPVHHSGHITAFQHCLEAARNAGPEQIVPHDFTAFNNYLEWFHQNTRIELVKRAYREEILDDPIQFDEVGQSQHDTFARRGRSTSIASELNFVREEIQKTAEECDVVWEQSHTDEKPVGPLRNFVKNTARKMRRLANLLGCREGEIPTSSSSEEHIPPEDDLILSQGVLPKRTSKQRSAYQLKPRGKAPNRYTPEDYVNRGKKVVTEEDDGPPRRSAMSRMRNDEPFSSEEEEEEEEEEQEQEQQQEQQQQEQQQEQPRQRTKRMAVRKQPSPLLVLVLSLFISLFSFLLLFTKKSRSFSSNGRRRLPPSPWGLPILGHLPLLGSLPHRKLRSLAQAHGPVMLLRLGGVPAVVVTSTAAAQEVLKTRDLAFASRAPVRMAELLFYGRDMAFAPYGEYWRQARRVCVHHLLSARRVASFRRVREQEAAALLDRVRRIACASRPDGGAVVDLTRELISYTNTIISRATFGDDGGYGIGDGLSEVFADLEELLGTVTVGQFVPWLAWVDTLMGIDAKAARTSKVLDELLERVIADHRQRRLGGGRLVGDGEQDDHRDFVDVLLDVSEAVEDTGGVEFDAIAIKAIAMDMFAAATNTTYTTLVWAMAELINQPAEMRKLQDEIRAAVVNNGGSHVNEVHLAKLQYLRPVIKETLRLHSPLPLLLPRETLEDTELLGYRVPARTRVVINAWAIGRDTETWERAEEFVPERFVGGPVEYGVRHDDFSSVPFGGGRRGCPGVGFATPTMELALASLLYHFDWEQPGAAGVSKLDMSELYGLSVRLKANLCLVAKPWSP</sequence>
<dbReference type="PRINTS" id="PR00385">
    <property type="entry name" value="P450"/>
</dbReference>
<evidence type="ECO:0000256" key="5">
    <source>
        <dbReference type="ARBA" id="ARBA00022989"/>
    </source>
</evidence>
<evidence type="ECO:0000256" key="4">
    <source>
        <dbReference type="ARBA" id="ARBA00022723"/>
    </source>
</evidence>
<dbReference type="PANTHER" id="PTHR47955">
    <property type="entry name" value="CYTOCHROME P450 FAMILY 71 PROTEIN"/>
    <property type="match status" value="1"/>
</dbReference>
<reference evidence="13" key="1">
    <citation type="submission" date="2023-07" db="EMBL/GenBank/DDBJ databases">
        <title>A chromosome-level genome assembly of Lolium multiflorum.</title>
        <authorList>
            <person name="Chen Y."/>
            <person name="Copetti D."/>
            <person name="Kolliker R."/>
            <person name="Studer B."/>
        </authorList>
    </citation>
    <scope>NUCLEOTIDE SEQUENCE</scope>
    <source>
        <strain evidence="13">02402/16</strain>
        <tissue evidence="13">Leaf</tissue>
    </source>
</reference>
<evidence type="ECO:0000256" key="8">
    <source>
        <dbReference type="ARBA" id="ARBA00023033"/>
    </source>
</evidence>
<dbReference type="PROSITE" id="PS00086">
    <property type="entry name" value="CYTOCHROME_P450"/>
    <property type="match status" value="1"/>
</dbReference>
<keyword evidence="3 11" id="KW-0812">Transmembrane</keyword>
<dbReference type="PRINTS" id="PR00463">
    <property type="entry name" value="EP450I"/>
</dbReference>
<feature type="compositionally biased region" description="Acidic residues" evidence="10">
    <location>
        <begin position="381"/>
        <end position="398"/>
    </location>
</feature>
<feature type="domain" description="Aminotransferase-like plant mobile" evidence="12">
    <location>
        <begin position="3"/>
        <end position="158"/>
    </location>
</feature>
<dbReference type="EMBL" id="JAUUTY010000003">
    <property type="protein sequence ID" value="KAK1663343.1"/>
    <property type="molecule type" value="Genomic_DNA"/>
</dbReference>
<dbReference type="SUPFAM" id="SSF48264">
    <property type="entry name" value="Cytochrome P450"/>
    <property type="match status" value="1"/>
</dbReference>
<feature type="binding site" description="axial binding residue" evidence="9">
    <location>
        <position position="886"/>
    </location>
    <ligand>
        <name>heme</name>
        <dbReference type="ChEBI" id="CHEBI:30413"/>
    </ligand>
    <ligandPart>
        <name>Fe</name>
        <dbReference type="ChEBI" id="CHEBI:18248"/>
    </ligandPart>
</feature>
<organism evidence="13 14">
    <name type="scientific">Lolium multiflorum</name>
    <name type="common">Italian ryegrass</name>
    <name type="synonym">Lolium perenne subsp. multiflorum</name>
    <dbReference type="NCBI Taxonomy" id="4521"/>
    <lineage>
        <taxon>Eukaryota</taxon>
        <taxon>Viridiplantae</taxon>
        <taxon>Streptophyta</taxon>
        <taxon>Embryophyta</taxon>
        <taxon>Tracheophyta</taxon>
        <taxon>Spermatophyta</taxon>
        <taxon>Magnoliopsida</taxon>
        <taxon>Liliopsida</taxon>
        <taxon>Poales</taxon>
        <taxon>Poaceae</taxon>
        <taxon>BOP clade</taxon>
        <taxon>Pooideae</taxon>
        <taxon>Poodae</taxon>
        <taxon>Poeae</taxon>
        <taxon>Poeae Chloroplast Group 2 (Poeae type)</taxon>
        <taxon>Loliodinae</taxon>
        <taxon>Loliinae</taxon>
        <taxon>Lolium</taxon>
    </lineage>
</organism>